<dbReference type="RefSeq" id="WP_081425787.1">
    <property type="nucleotide sequence ID" value="NZ_CP021081.1"/>
</dbReference>
<dbReference type="Proteomes" id="UP000259030">
    <property type="component" value="Chromosome"/>
</dbReference>
<accession>A0A221SVA9</accession>
<gene>
    <name evidence="2" type="ORF">DFI_05845</name>
</gene>
<organism evidence="2 3">
    <name type="scientific">Deinococcus ficus</name>
    <dbReference type="NCBI Taxonomy" id="317577"/>
    <lineage>
        <taxon>Bacteria</taxon>
        <taxon>Thermotogati</taxon>
        <taxon>Deinococcota</taxon>
        <taxon>Deinococci</taxon>
        <taxon>Deinococcales</taxon>
        <taxon>Deinococcaceae</taxon>
        <taxon>Deinococcus</taxon>
    </lineage>
</organism>
<dbReference type="STRING" id="317577.GCA_000419625_02762"/>
<feature type="signal peptide" evidence="1">
    <location>
        <begin position="1"/>
        <end position="24"/>
    </location>
</feature>
<keyword evidence="2" id="KW-0808">Transferase</keyword>
<dbReference type="SUPFAM" id="SSF50969">
    <property type="entry name" value="YVTN repeat-like/Quinoprotein amine dehydrogenase"/>
    <property type="match status" value="1"/>
</dbReference>
<dbReference type="Pfam" id="PF05096">
    <property type="entry name" value="Glu_cyclase_2"/>
    <property type="match status" value="1"/>
</dbReference>
<dbReference type="EMBL" id="CP021081">
    <property type="protein sequence ID" value="ASN80585.1"/>
    <property type="molecule type" value="Genomic_DNA"/>
</dbReference>
<protein>
    <submittedName>
        <fullName evidence="2">Glutamine cyclotransferase</fullName>
    </submittedName>
</protein>
<evidence type="ECO:0000313" key="2">
    <source>
        <dbReference type="EMBL" id="ASN80585.1"/>
    </source>
</evidence>
<name>A0A221SVA9_9DEIO</name>
<evidence type="ECO:0000256" key="1">
    <source>
        <dbReference type="SAM" id="SignalP"/>
    </source>
</evidence>
<proteinExistence type="predicted"/>
<dbReference type="InterPro" id="IPR011044">
    <property type="entry name" value="Quino_amine_DH_bsu"/>
</dbReference>
<dbReference type="PANTHER" id="PTHR31270">
    <property type="entry name" value="GLUTAMINYL-PEPTIDE CYCLOTRANSFERASE"/>
    <property type="match status" value="1"/>
</dbReference>
<reference evidence="2 3" key="1">
    <citation type="submission" date="2017-05" db="EMBL/GenBank/DDBJ databases">
        <title>The complete genome sequence of Deinococcus ficus isolated from the rhizosphere of the Ficus religiosa L. in Taiwan.</title>
        <authorList>
            <person name="Wu K.-M."/>
            <person name="Liao T.-L."/>
            <person name="Liu Y.-M."/>
            <person name="Young C.-C."/>
            <person name="Tsai S.-F."/>
        </authorList>
    </citation>
    <scope>NUCLEOTIDE SEQUENCE [LARGE SCALE GENOMIC DNA]</scope>
    <source>
        <strain evidence="2 3">CC-FR2-10</strain>
    </source>
</reference>
<dbReference type="InterPro" id="IPR015943">
    <property type="entry name" value="WD40/YVTN_repeat-like_dom_sf"/>
</dbReference>
<dbReference type="KEGG" id="dfc:DFI_05845"/>
<dbReference type="GO" id="GO:0016603">
    <property type="term" value="F:glutaminyl-peptide cyclotransferase activity"/>
    <property type="evidence" value="ECO:0007669"/>
    <property type="project" value="InterPro"/>
</dbReference>
<keyword evidence="3" id="KW-1185">Reference proteome</keyword>
<keyword evidence="1" id="KW-0732">Signal</keyword>
<dbReference type="Gene3D" id="2.130.10.10">
    <property type="entry name" value="YVTN repeat-like/Quinoprotein amine dehydrogenase"/>
    <property type="match status" value="1"/>
</dbReference>
<dbReference type="InterPro" id="IPR007788">
    <property type="entry name" value="QCT"/>
</dbReference>
<feature type="chain" id="PRO_5013007915" evidence="1">
    <location>
        <begin position="25"/>
        <end position="290"/>
    </location>
</feature>
<evidence type="ECO:0000313" key="3">
    <source>
        <dbReference type="Proteomes" id="UP000259030"/>
    </source>
</evidence>
<dbReference type="AlphaFoldDB" id="A0A221SVA9"/>
<sequence length="290" mass="31021">MRFPSPLLCLTALLPALSFPAGQAAAPARTAKAPLVRPVVTARYPHDLTAFTQGLQYLGGGLLLESTGQVGKSGVRRVELKTGKVVQSVPTPISTAFGEGATLLDGVIYHLTWQEGVAFALDGKSMREVGRFKYKGEGWGITNDGKALITSDGSSALSWRDPKTFAVTKTVNVTDDGQPVKNLNELEFVQGFVYANVWLTPRVAKIDPKTGAVTAWIDLTPLAREAAATALRKGVKPTFDDVPNGIAFIPERGTMLLGGKNWPTLFEVRLPGLKVESGATARPPLPRTRS</sequence>
<dbReference type="PANTHER" id="PTHR31270:SF1">
    <property type="entry name" value="GLUTAMINYL-PEPTIDE CYCLOTRANSFERASE"/>
    <property type="match status" value="1"/>
</dbReference>